<accession>A0AAD8NMR1</accession>
<evidence type="ECO:0000313" key="3">
    <source>
        <dbReference type="Proteomes" id="UP001229421"/>
    </source>
</evidence>
<evidence type="ECO:0000256" key="1">
    <source>
        <dbReference type="SAM" id="MobiDB-lite"/>
    </source>
</evidence>
<protein>
    <submittedName>
        <fullName evidence="2">Uncharacterized protein</fullName>
    </submittedName>
</protein>
<sequence>MDDHSLSEMANGFVFRKLCKSVGTNQLASIPSTECCSTSYEYGSESLEIQRLKGIIEGLVAEKEMEKAEKEREKAEKEKEKAEKEREKVEKEKEKIDKENMLEE</sequence>
<feature type="region of interest" description="Disordered" evidence="1">
    <location>
        <begin position="64"/>
        <end position="104"/>
    </location>
</feature>
<organism evidence="2 3">
    <name type="scientific">Tagetes erecta</name>
    <name type="common">African marigold</name>
    <dbReference type="NCBI Taxonomy" id="13708"/>
    <lineage>
        <taxon>Eukaryota</taxon>
        <taxon>Viridiplantae</taxon>
        <taxon>Streptophyta</taxon>
        <taxon>Embryophyta</taxon>
        <taxon>Tracheophyta</taxon>
        <taxon>Spermatophyta</taxon>
        <taxon>Magnoliopsida</taxon>
        <taxon>eudicotyledons</taxon>
        <taxon>Gunneridae</taxon>
        <taxon>Pentapetalae</taxon>
        <taxon>asterids</taxon>
        <taxon>campanulids</taxon>
        <taxon>Asterales</taxon>
        <taxon>Asteraceae</taxon>
        <taxon>Asteroideae</taxon>
        <taxon>Heliantheae alliance</taxon>
        <taxon>Tageteae</taxon>
        <taxon>Tagetes</taxon>
    </lineage>
</organism>
<proteinExistence type="predicted"/>
<dbReference type="AlphaFoldDB" id="A0AAD8NMR1"/>
<comment type="caution">
    <text evidence="2">The sequence shown here is derived from an EMBL/GenBank/DDBJ whole genome shotgun (WGS) entry which is preliminary data.</text>
</comment>
<evidence type="ECO:0000313" key="2">
    <source>
        <dbReference type="EMBL" id="KAK1415114.1"/>
    </source>
</evidence>
<dbReference type="Proteomes" id="UP001229421">
    <property type="component" value="Unassembled WGS sequence"/>
</dbReference>
<gene>
    <name evidence="2" type="ORF">QVD17_30885</name>
</gene>
<name>A0AAD8NMR1_TARER</name>
<keyword evidence="3" id="KW-1185">Reference proteome</keyword>
<reference evidence="2" key="1">
    <citation type="journal article" date="2023" name="bioRxiv">
        <title>Improved chromosome-level genome assembly for marigold (Tagetes erecta).</title>
        <authorList>
            <person name="Jiang F."/>
            <person name="Yuan L."/>
            <person name="Wang S."/>
            <person name="Wang H."/>
            <person name="Xu D."/>
            <person name="Wang A."/>
            <person name="Fan W."/>
        </authorList>
    </citation>
    <scope>NUCLEOTIDE SEQUENCE</scope>
    <source>
        <strain evidence="2">WSJ</strain>
        <tissue evidence="2">Leaf</tissue>
    </source>
</reference>
<dbReference type="EMBL" id="JAUHHV010000008">
    <property type="protein sequence ID" value="KAK1415114.1"/>
    <property type="molecule type" value="Genomic_DNA"/>
</dbReference>